<gene>
    <name evidence="1" type="ORF">J2W25_003378</name>
</gene>
<dbReference type="AlphaFoldDB" id="A0AAW8DYQ4"/>
<name>A0AAW8DYQ4_9BURK</name>
<evidence type="ECO:0000313" key="2">
    <source>
        <dbReference type="Proteomes" id="UP001244295"/>
    </source>
</evidence>
<dbReference type="Proteomes" id="UP001244295">
    <property type="component" value="Unassembled WGS sequence"/>
</dbReference>
<organism evidence="1 2">
    <name type="scientific">Variovorax boronicumulans</name>
    <dbReference type="NCBI Taxonomy" id="436515"/>
    <lineage>
        <taxon>Bacteria</taxon>
        <taxon>Pseudomonadati</taxon>
        <taxon>Pseudomonadota</taxon>
        <taxon>Betaproteobacteria</taxon>
        <taxon>Burkholderiales</taxon>
        <taxon>Comamonadaceae</taxon>
        <taxon>Variovorax</taxon>
    </lineage>
</organism>
<dbReference type="RefSeq" id="WP_307637251.1">
    <property type="nucleotide sequence ID" value="NZ_JAUSRR010000005.1"/>
</dbReference>
<dbReference type="EMBL" id="JAUSRR010000005">
    <property type="protein sequence ID" value="MDP9924346.1"/>
    <property type="molecule type" value="Genomic_DNA"/>
</dbReference>
<sequence length="153" mass="16952">MSCLLFALVFALAGCTATGNKPDATVTRTADGYEVTLYATRGLMVHDPVSLIFHRSYELESRIRVPSIEGRVDAADASVYEVSEFDKAAEKKAPSTHPVDLRLREHYEKERRPRLTGALVFSGKTLTVDVQAVGQNGSSPYPFNGTYRLKTRR</sequence>
<evidence type="ECO:0008006" key="3">
    <source>
        <dbReference type="Google" id="ProtNLM"/>
    </source>
</evidence>
<accession>A0AAW8DYQ4</accession>
<evidence type="ECO:0000313" key="1">
    <source>
        <dbReference type="EMBL" id="MDP9924346.1"/>
    </source>
</evidence>
<proteinExistence type="predicted"/>
<comment type="caution">
    <text evidence="1">The sequence shown here is derived from an EMBL/GenBank/DDBJ whole genome shotgun (WGS) entry which is preliminary data.</text>
</comment>
<protein>
    <recommendedName>
        <fullName evidence="3">DUF4426 domain-containing protein</fullName>
    </recommendedName>
</protein>
<reference evidence="1" key="1">
    <citation type="submission" date="2023-07" db="EMBL/GenBank/DDBJ databases">
        <title>Sorghum-associated microbial communities from plants grown in Nebraska, USA.</title>
        <authorList>
            <person name="Schachtman D."/>
        </authorList>
    </citation>
    <scope>NUCLEOTIDE SEQUENCE</scope>
    <source>
        <strain evidence="1">DS2795</strain>
    </source>
</reference>